<evidence type="ECO:0000259" key="1">
    <source>
        <dbReference type="Pfam" id="PF08245"/>
    </source>
</evidence>
<dbReference type="Pfam" id="PF08245">
    <property type="entry name" value="Mur_ligase_M"/>
    <property type="match status" value="1"/>
</dbReference>
<dbReference type="PANTHER" id="PTHR43445">
    <property type="entry name" value="UDP-N-ACETYLMURAMATE--L-ALANINE LIGASE-RELATED"/>
    <property type="match status" value="1"/>
</dbReference>
<dbReference type="InterPro" id="IPR036565">
    <property type="entry name" value="Mur-like_cat_sf"/>
</dbReference>
<dbReference type="InterPro" id="IPR013221">
    <property type="entry name" value="Mur_ligase_cen"/>
</dbReference>
<evidence type="ECO:0000313" key="2">
    <source>
        <dbReference type="EMBL" id="KPL13915.1"/>
    </source>
</evidence>
<proteinExistence type="predicted"/>
<dbReference type="PRINTS" id="PR01758">
    <property type="entry name" value="CAPSULEPROTB"/>
</dbReference>
<dbReference type="GO" id="GO:0016881">
    <property type="term" value="F:acid-amino acid ligase activity"/>
    <property type="evidence" value="ECO:0007669"/>
    <property type="project" value="InterPro"/>
</dbReference>
<feature type="domain" description="Mur ligase central" evidence="1">
    <location>
        <begin position="39"/>
        <end position="198"/>
    </location>
</feature>
<dbReference type="NCBIfam" id="TIGR04012">
    <property type="entry name" value="poly_gGlu_PgsB"/>
    <property type="match status" value="1"/>
</dbReference>
<accession>A0A0S8JYG7</accession>
<dbReference type="InterPro" id="IPR050061">
    <property type="entry name" value="MurCDEF_pg_biosynth"/>
</dbReference>
<gene>
    <name evidence="2" type="ORF">AMJ74_04405</name>
</gene>
<dbReference type="PATRIC" id="fig|1703778.3.peg.569"/>
<reference evidence="2 3" key="1">
    <citation type="journal article" date="2015" name="Microbiome">
        <title>Genomic resolution of linkages in carbon, nitrogen, and sulfur cycling among widespread estuary sediment bacteria.</title>
        <authorList>
            <person name="Baker B.J."/>
            <person name="Lazar C.S."/>
            <person name="Teske A.P."/>
            <person name="Dick G.J."/>
        </authorList>
    </citation>
    <scope>NUCLEOTIDE SEQUENCE [LARGE SCALE GENOMIC DNA]</scope>
    <source>
        <strain evidence="2">SM1_77</strain>
    </source>
</reference>
<comment type="caution">
    <text evidence="2">The sequence shown here is derived from an EMBL/GenBank/DDBJ whole genome shotgun (WGS) entry which is preliminary data.</text>
</comment>
<organism evidence="2 3">
    <name type="scientific">candidate division WOR_3 bacterium SM1_77</name>
    <dbReference type="NCBI Taxonomy" id="1703778"/>
    <lineage>
        <taxon>Bacteria</taxon>
        <taxon>Bacteria division WOR-3</taxon>
    </lineage>
</organism>
<dbReference type="PANTHER" id="PTHR43445:SF1">
    <property type="entry name" value="PGA SYNTHASE CAPB"/>
    <property type="match status" value="1"/>
</dbReference>
<dbReference type="AlphaFoldDB" id="A0A0S8JYG7"/>
<dbReference type="GO" id="GO:0045227">
    <property type="term" value="P:capsule polysaccharide biosynthetic process"/>
    <property type="evidence" value="ECO:0007669"/>
    <property type="project" value="InterPro"/>
</dbReference>
<dbReference type="Gene3D" id="3.40.1190.10">
    <property type="entry name" value="Mur-like, catalytic domain"/>
    <property type="match status" value="1"/>
</dbReference>
<dbReference type="InterPro" id="IPR008337">
    <property type="entry name" value="Capsule_biosynth_CapB"/>
</dbReference>
<dbReference type="Proteomes" id="UP000050975">
    <property type="component" value="Unassembled WGS sequence"/>
</dbReference>
<protein>
    <recommendedName>
        <fullName evidence="1">Mur ligase central domain-containing protein</fullName>
    </recommendedName>
</protein>
<dbReference type="GO" id="GO:0005524">
    <property type="term" value="F:ATP binding"/>
    <property type="evidence" value="ECO:0007669"/>
    <property type="project" value="InterPro"/>
</dbReference>
<name>A0A0S8JYG7_UNCW3</name>
<dbReference type="SUPFAM" id="SSF53623">
    <property type="entry name" value="MurD-like peptide ligases, catalytic domain"/>
    <property type="match status" value="1"/>
</dbReference>
<dbReference type="EMBL" id="LJVE01000077">
    <property type="protein sequence ID" value="KPL13915.1"/>
    <property type="molecule type" value="Genomic_DNA"/>
</dbReference>
<evidence type="ECO:0000313" key="3">
    <source>
        <dbReference type="Proteomes" id="UP000050975"/>
    </source>
</evidence>
<sequence>MFLGIYAVLILIGLYVLFLRIEKVNHEKRVKSIPVRIWVNGSRGKSSVTRLIAAGLRGGGKKVIAKTTGTKASFIIDSKNEQPITRLGMPNIREQVRVYKKATALNPDAIVFECMALRPDLQYSEAVHIVKPTTVVITNLRADHLDVMGPSIKDIAKHFLSALPRNSTLFLGDSSILKDNERIIRSKKVKVYISDTKRLPDHIISDFHYIEHKANVALALDVCKHFNIDEHDALQAMRKATPDPGVLRKHTIPLTGKETTLVNAMAANDPDSTYLIWQMIDKEYPEINIMVNCRNDRIDRSFQMAKLIRERLQADHYILTGNGTEILARQLHKTLKSEQILDVGGKDPADAVQAITDFVTNKSLIFAMGNTVGYGEELMRQFLFHERNQ</sequence>
<dbReference type="GO" id="GO:0016020">
    <property type="term" value="C:membrane"/>
    <property type="evidence" value="ECO:0007669"/>
    <property type="project" value="InterPro"/>
</dbReference>